<protein>
    <submittedName>
        <fullName evidence="1">Uncharacterized protein</fullName>
    </submittedName>
</protein>
<gene>
    <name evidence="1" type="ORF">AQI95_40770</name>
</gene>
<keyword evidence="2" id="KW-1185">Reference proteome</keyword>
<proteinExistence type="predicted"/>
<evidence type="ECO:0000313" key="1">
    <source>
        <dbReference type="EMBL" id="KUM99120.1"/>
    </source>
</evidence>
<reference evidence="1 2" key="1">
    <citation type="submission" date="2015-10" db="EMBL/GenBank/DDBJ databases">
        <title>Draft genome sequence of Streptomyces yokosukanensis DSM 40224, type strain for the species Streptomyces yokosukanensis.</title>
        <authorList>
            <person name="Ruckert C."/>
            <person name="Winkler A."/>
            <person name="Kalinowski J."/>
            <person name="Kampfer P."/>
            <person name="Glaeser S."/>
        </authorList>
    </citation>
    <scope>NUCLEOTIDE SEQUENCE [LARGE SCALE GENOMIC DNA]</scope>
    <source>
        <strain evidence="1 2">DSM 40224</strain>
    </source>
</reference>
<comment type="caution">
    <text evidence="1">The sequence shown here is derived from an EMBL/GenBank/DDBJ whole genome shotgun (WGS) entry which is preliminary data.</text>
</comment>
<accession>A0A101NTN0</accession>
<dbReference type="Proteomes" id="UP000053127">
    <property type="component" value="Unassembled WGS sequence"/>
</dbReference>
<sequence length="68" mass="7235">MVGQAVLLADHTRVQRCQTFGSEEVGMQSEPLLMNMDDSSCTPTPTHQLDWGSVPPTLAIFGSGTSGL</sequence>
<evidence type="ECO:0000313" key="2">
    <source>
        <dbReference type="Proteomes" id="UP000053127"/>
    </source>
</evidence>
<dbReference type="EMBL" id="LMWN01000068">
    <property type="protein sequence ID" value="KUM99120.1"/>
    <property type="molecule type" value="Genomic_DNA"/>
</dbReference>
<dbReference type="AlphaFoldDB" id="A0A101NTN0"/>
<organism evidence="1 2">
    <name type="scientific">Streptomyces yokosukanensis</name>
    <dbReference type="NCBI Taxonomy" id="67386"/>
    <lineage>
        <taxon>Bacteria</taxon>
        <taxon>Bacillati</taxon>
        <taxon>Actinomycetota</taxon>
        <taxon>Actinomycetes</taxon>
        <taxon>Kitasatosporales</taxon>
        <taxon>Streptomycetaceae</taxon>
        <taxon>Streptomyces</taxon>
    </lineage>
</organism>
<name>A0A101NTN0_9ACTN</name>